<gene>
    <name evidence="1" type="ORF">XBKB1_780009</name>
</gene>
<organism evidence="1 2">
    <name type="scientific">Xenorhabdus bovienii str. kraussei Becker Underwood</name>
    <dbReference type="NCBI Taxonomy" id="1398204"/>
    <lineage>
        <taxon>Bacteria</taxon>
        <taxon>Pseudomonadati</taxon>
        <taxon>Pseudomonadota</taxon>
        <taxon>Gammaproteobacteria</taxon>
        <taxon>Enterobacterales</taxon>
        <taxon>Morganellaceae</taxon>
        <taxon>Xenorhabdus</taxon>
    </lineage>
</organism>
<proteinExistence type="predicted"/>
<dbReference type="AlphaFoldDB" id="A0A077PZA2"/>
<comment type="caution">
    <text evidence="1">The sequence shown here is derived from an EMBL/GenBank/DDBJ whole genome shotgun (WGS) entry which is preliminary data.</text>
</comment>
<dbReference type="EMBL" id="CBSZ010000415">
    <property type="protein sequence ID" value="CDH26533.1"/>
    <property type="molecule type" value="Genomic_DNA"/>
</dbReference>
<protein>
    <submittedName>
        <fullName evidence="1">Uncharacterized protein</fullName>
    </submittedName>
</protein>
<evidence type="ECO:0000313" key="2">
    <source>
        <dbReference type="Proteomes" id="UP000028493"/>
    </source>
</evidence>
<accession>A0A077PZA2</accession>
<dbReference type="Proteomes" id="UP000028493">
    <property type="component" value="Unassembled WGS sequence"/>
</dbReference>
<name>A0A077PZA2_XENBV</name>
<reference evidence="1" key="1">
    <citation type="submission" date="2013-07" db="EMBL/GenBank/DDBJ databases">
        <title>Sub-species coevolution in mutualistic symbiosis.</title>
        <authorList>
            <person name="Murfin K."/>
            <person name="Klassen J."/>
            <person name="Lee M."/>
            <person name="Forst S."/>
            <person name="Stock P."/>
            <person name="Goodrich-Blair H."/>
        </authorList>
    </citation>
    <scope>NUCLEOTIDE SEQUENCE [LARGE SCALE GENOMIC DNA]</scope>
    <source>
        <strain evidence="1">Kraussei Becker Underwood</strain>
    </source>
</reference>
<evidence type="ECO:0000313" key="1">
    <source>
        <dbReference type="EMBL" id="CDH26533.1"/>
    </source>
</evidence>
<dbReference type="HOGENOM" id="CLU_2605239_0_0_6"/>
<sequence>MSTLLLTLSNVLAGDVNAASALLLIRTEPKTIASSECVNFMCFILSPSVMLCGQEQHQNNISPYDINEVGFTINHEFFH</sequence>